<reference evidence="1 2" key="1">
    <citation type="journal article" date="2024" name="G3 (Bethesda)">
        <title>Genome assembly of Hibiscus sabdariffa L. provides insights into metabolisms of medicinal natural products.</title>
        <authorList>
            <person name="Kim T."/>
        </authorList>
    </citation>
    <scope>NUCLEOTIDE SEQUENCE [LARGE SCALE GENOMIC DNA]</scope>
    <source>
        <strain evidence="1">TK-2024</strain>
        <tissue evidence="1">Old leaves</tissue>
    </source>
</reference>
<sequence>MDLLQKPIPGTLRRYWRRRRYQRLYGGEAIKKGRSMKVRRMGGRSPRRSWKIKAMPKLRWRAVIGSPMKLLAKLRNGYMNMMLRIAGSVGYLGTEKEFGGKRIPKARKVALGYSNSEFDQRLLHEIYKNLIPALELYG</sequence>
<dbReference type="PANTHER" id="PTHR33702">
    <property type="entry name" value="BNAA09G40010D PROTEIN"/>
    <property type="match status" value="1"/>
</dbReference>
<dbReference type="Proteomes" id="UP001472677">
    <property type="component" value="Unassembled WGS sequence"/>
</dbReference>
<protein>
    <submittedName>
        <fullName evidence="1">Uncharacterized protein</fullName>
    </submittedName>
</protein>
<accession>A0ABR2F2K3</accession>
<gene>
    <name evidence="1" type="ORF">V6N12_007718</name>
</gene>
<comment type="caution">
    <text evidence="1">The sequence shown here is derived from an EMBL/GenBank/DDBJ whole genome shotgun (WGS) entry which is preliminary data.</text>
</comment>
<name>A0ABR2F2K3_9ROSI</name>
<dbReference type="EMBL" id="JBBPBM010000009">
    <property type="protein sequence ID" value="KAK8569186.1"/>
    <property type="molecule type" value="Genomic_DNA"/>
</dbReference>
<evidence type="ECO:0000313" key="1">
    <source>
        <dbReference type="EMBL" id="KAK8569186.1"/>
    </source>
</evidence>
<dbReference type="PANTHER" id="PTHR33702:SF16">
    <property type="match status" value="1"/>
</dbReference>
<evidence type="ECO:0000313" key="2">
    <source>
        <dbReference type="Proteomes" id="UP001472677"/>
    </source>
</evidence>
<keyword evidence="2" id="KW-1185">Reference proteome</keyword>
<organism evidence="1 2">
    <name type="scientific">Hibiscus sabdariffa</name>
    <name type="common">roselle</name>
    <dbReference type="NCBI Taxonomy" id="183260"/>
    <lineage>
        <taxon>Eukaryota</taxon>
        <taxon>Viridiplantae</taxon>
        <taxon>Streptophyta</taxon>
        <taxon>Embryophyta</taxon>
        <taxon>Tracheophyta</taxon>
        <taxon>Spermatophyta</taxon>
        <taxon>Magnoliopsida</taxon>
        <taxon>eudicotyledons</taxon>
        <taxon>Gunneridae</taxon>
        <taxon>Pentapetalae</taxon>
        <taxon>rosids</taxon>
        <taxon>malvids</taxon>
        <taxon>Malvales</taxon>
        <taxon>Malvaceae</taxon>
        <taxon>Malvoideae</taxon>
        <taxon>Hibiscus</taxon>
    </lineage>
</organism>
<proteinExistence type="predicted"/>